<proteinExistence type="predicted"/>
<evidence type="ECO:0000313" key="2">
    <source>
        <dbReference type="Proteomes" id="UP000822688"/>
    </source>
</evidence>
<comment type="caution">
    <text evidence="1">The sequence shown here is derived from an EMBL/GenBank/DDBJ whole genome shotgun (WGS) entry which is preliminary data.</text>
</comment>
<dbReference type="AlphaFoldDB" id="A0A8T0GZ72"/>
<accession>A0A8T0GZ72</accession>
<protein>
    <submittedName>
        <fullName evidence="1">Uncharacterized protein</fullName>
    </submittedName>
</protein>
<sequence length="48" mass="5071">MLHTASITRHLQALPTTDELAAKLASGVPCSRSTVLQRCGAASHILEN</sequence>
<name>A0A8T0GZ72_CERPU</name>
<dbReference type="EMBL" id="CM026429">
    <property type="protein sequence ID" value="KAG0563424.1"/>
    <property type="molecule type" value="Genomic_DNA"/>
</dbReference>
<organism evidence="1 2">
    <name type="scientific">Ceratodon purpureus</name>
    <name type="common">Fire moss</name>
    <name type="synonym">Dicranum purpureum</name>
    <dbReference type="NCBI Taxonomy" id="3225"/>
    <lineage>
        <taxon>Eukaryota</taxon>
        <taxon>Viridiplantae</taxon>
        <taxon>Streptophyta</taxon>
        <taxon>Embryophyta</taxon>
        <taxon>Bryophyta</taxon>
        <taxon>Bryophytina</taxon>
        <taxon>Bryopsida</taxon>
        <taxon>Dicranidae</taxon>
        <taxon>Pseudoditrichales</taxon>
        <taxon>Ditrichaceae</taxon>
        <taxon>Ceratodon</taxon>
    </lineage>
</organism>
<gene>
    <name evidence="1" type="ORF">KC19_8G030200</name>
</gene>
<keyword evidence="2" id="KW-1185">Reference proteome</keyword>
<dbReference type="Proteomes" id="UP000822688">
    <property type="component" value="Chromosome 8"/>
</dbReference>
<reference evidence="1" key="1">
    <citation type="submission" date="2020-06" db="EMBL/GenBank/DDBJ databases">
        <title>WGS assembly of Ceratodon purpureus strain R40.</title>
        <authorList>
            <person name="Carey S.B."/>
            <person name="Jenkins J."/>
            <person name="Shu S."/>
            <person name="Lovell J.T."/>
            <person name="Sreedasyam A."/>
            <person name="Maumus F."/>
            <person name="Tiley G.P."/>
            <person name="Fernandez-Pozo N."/>
            <person name="Barry K."/>
            <person name="Chen C."/>
            <person name="Wang M."/>
            <person name="Lipzen A."/>
            <person name="Daum C."/>
            <person name="Saski C.A."/>
            <person name="Payton A.C."/>
            <person name="Mcbreen J.C."/>
            <person name="Conrad R.E."/>
            <person name="Kollar L.M."/>
            <person name="Olsson S."/>
            <person name="Huttunen S."/>
            <person name="Landis J.B."/>
            <person name="Wickett N.J."/>
            <person name="Johnson M.G."/>
            <person name="Rensing S.A."/>
            <person name="Grimwood J."/>
            <person name="Schmutz J."/>
            <person name="Mcdaniel S.F."/>
        </authorList>
    </citation>
    <scope>NUCLEOTIDE SEQUENCE</scope>
    <source>
        <strain evidence="1">R40</strain>
    </source>
</reference>
<evidence type="ECO:0000313" key="1">
    <source>
        <dbReference type="EMBL" id="KAG0563424.1"/>
    </source>
</evidence>